<keyword evidence="3" id="KW-1185">Reference proteome</keyword>
<name>A0AAD9K3C2_9ANNE</name>
<dbReference type="AlphaFoldDB" id="A0AAD9K3C2"/>
<feature type="region of interest" description="Disordered" evidence="1">
    <location>
        <begin position="17"/>
        <end position="37"/>
    </location>
</feature>
<evidence type="ECO:0000256" key="1">
    <source>
        <dbReference type="SAM" id="MobiDB-lite"/>
    </source>
</evidence>
<proteinExistence type="predicted"/>
<accession>A0AAD9K3C2</accession>
<evidence type="ECO:0000313" key="3">
    <source>
        <dbReference type="Proteomes" id="UP001208570"/>
    </source>
</evidence>
<evidence type="ECO:0000313" key="2">
    <source>
        <dbReference type="EMBL" id="KAK2164146.1"/>
    </source>
</evidence>
<reference evidence="2" key="1">
    <citation type="journal article" date="2023" name="Mol. Biol. Evol.">
        <title>Third-Generation Sequencing Reveals the Adaptive Role of the Epigenome in Three Deep-Sea Polychaetes.</title>
        <authorList>
            <person name="Perez M."/>
            <person name="Aroh O."/>
            <person name="Sun Y."/>
            <person name="Lan Y."/>
            <person name="Juniper S.K."/>
            <person name="Young C.R."/>
            <person name="Angers B."/>
            <person name="Qian P.Y."/>
        </authorList>
    </citation>
    <scope>NUCLEOTIDE SEQUENCE</scope>
    <source>
        <strain evidence="2">P08H-3</strain>
    </source>
</reference>
<sequence>MWQAFYRRSVVVSGGHIPSHNYGRESPQTDTTRAAPPARKELDQARYTTFTSDDVHLRCKNRWRPSLLGGGGLSSTGCNVTLAPDTSLPHTLDGFRGYVEWAIGGCHVIANGQLRCKLGVC</sequence>
<dbReference type="EMBL" id="JAODUP010000068">
    <property type="protein sequence ID" value="KAK2164146.1"/>
    <property type="molecule type" value="Genomic_DNA"/>
</dbReference>
<dbReference type="Proteomes" id="UP001208570">
    <property type="component" value="Unassembled WGS sequence"/>
</dbReference>
<organism evidence="2 3">
    <name type="scientific">Paralvinella palmiformis</name>
    <dbReference type="NCBI Taxonomy" id="53620"/>
    <lineage>
        <taxon>Eukaryota</taxon>
        <taxon>Metazoa</taxon>
        <taxon>Spiralia</taxon>
        <taxon>Lophotrochozoa</taxon>
        <taxon>Annelida</taxon>
        <taxon>Polychaeta</taxon>
        <taxon>Sedentaria</taxon>
        <taxon>Canalipalpata</taxon>
        <taxon>Terebellida</taxon>
        <taxon>Terebelliformia</taxon>
        <taxon>Alvinellidae</taxon>
        <taxon>Paralvinella</taxon>
    </lineage>
</organism>
<comment type="caution">
    <text evidence="2">The sequence shown here is derived from an EMBL/GenBank/DDBJ whole genome shotgun (WGS) entry which is preliminary data.</text>
</comment>
<gene>
    <name evidence="2" type="ORF">LSH36_68g07011</name>
</gene>
<protein>
    <submittedName>
        <fullName evidence="2">Uncharacterized protein</fullName>
    </submittedName>
</protein>